<dbReference type="AlphaFoldDB" id="A0A7I3ZCS0"/>
<dbReference type="Gramene" id="Pp3c3_22400V3.2">
    <property type="protein sequence ID" value="PAC:32941992.CDS.1"/>
    <property type="gene ID" value="Pp3c3_22400"/>
</dbReference>
<evidence type="ECO:0000313" key="2">
    <source>
        <dbReference type="Proteomes" id="UP000006727"/>
    </source>
</evidence>
<proteinExistence type="predicted"/>
<dbReference type="Proteomes" id="UP000006727">
    <property type="component" value="Chromosome 3"/>
</dbReference>
<sequence>MPSGIEIGRELSRKLASGRIYYYLSESESRLASKSLDASSSIDLASPIATNWWL</sequence>
<organism evidence="1 2">
    <name type="scientific">Physcomitrium patens</name>
    <name type="common">Spreading-leaved earth moss</name>
    <name type="synonym">Physcomitrella patens</name>
    <dbReference type="NCBI Taxonomy" id="3218"/>
    <lineage>
        <taxon>Eukaryota</taxon>
        <taxon>Viridiplantae</taxon>
        <taxon>Streptophyta</taxon>
        <taxon>Embryophyta</taxon>
        <taxon>Bryophyta</taxon>
        <taxon>Bryophytina</taxon>
        <taxon>Bryopsida</taxon>
        <taxon>Funariidae</taxon>
        <taxon>Funariales</taxon>
        <taxon>Funariaceae</taxon>
        <taxon>Physcomitrium</taxon>
    </lineage>
</organism>
<accession>A0A7I3ZCS0</accession>
<protein>
    <submittedName>
        <fullName evidence="1">Uncharacterized protein</fullName>
    </submittedName>
</protein>
<reference evidence="1 2" key="1">
    <citation type="journal article" date="2008" name="Science">
        <title>The Physcomitrella genome reveals evolutionary insights into the conquest of land by plants.</title>
        <authorList>
            <person name="Rensing S."/>
            <person name="Lang D."/>
            <person name="Zimmer A."/>
            <person name="Terry A."/>
            <person name="Salamov A."/>
            <person name="Shapiro H."/>
            <person name="Nishiyama T."/>
            <person name="Perroud P.-F."/>
            <person name="Lindquist E."/>
            <person name="Kamisugi Y."/>
            <person name="Tanahashi T."/>
            <person name="Sakakibara K."/>
            <person name="Fujita T."/>
            <person name="Oishi K."/>
            <person name="Shin-I T."/>
            <person name="Kuroki Y."/>
            <person name="Toyoda A."/>
            <person name="Suzuki Y."/>
            <person name="Hashimoto A."/>
            <person name="Yamaguchi K."/>
            <person name="Sugano A."/>
            <person name="Kohara Y."/>
            <person name="Fujiyama A."/>
            <person name="Anterola A."/>
            <person name="Aoki S."/>
            <person name="Ashton N."/>
            <person name="Barbazuk W.B."/>
            <person name="Barker E."/>
            <person name="Bennetzen J."/>
            <person name="Bezanilla M."/>
            <person name="Blankenship R."/>
            <person name="Cho S.H."/>
            <person name="Dutcher S."/>
            <person name="Estelle M."/>
            <person name="Fawcett J.A."/>
            <person name="Gundlach H."/>
            <person name="Hanada K."/>
            <person name="Heyl A."/>
            <person name="Hicks K.A."/>
            <person name="Hugh J."/>
            <person name="Lohr M."/>
            <person name="Mayer K."/>
            <person name="Melkozernov A."/>
            <person name="Murata T."/>
            <person name="Nelson D."/>
            <person name="Pils B."/>
            <person name="Prigge M."/>
            <person name="Reiss B."/>
            <person name="Renner T."/>
            <person name="Rombauts S."/>
            <person name="Rushton P."/>
            <person name="Sanderfoot A."/>
            <person name="Schween G."/>
            <person name="Shiu S.-H."/>
            <person name="Stueber K."/>
            <person name="Theodoulou F.L."/>
            <person name="Tu H."/>
            <person name="Van de Peer Y."/>
            <person name="Verrier P.J."/>
            <person name="Waters E."/>
            <person name="Wood A."/>
            <person name="Yang L."/>
            <person name="Cove D."/>
            <person name="Cuming A."/>
            <person name="Hasebe M."/>
            <person name="Lucas S."/>
            <person name="Mishler D.B."/>
            <person name="Reski R."/>
            <person name="Grigoriev I."/>
            <person name="Quatrano R.S."/>
            <person name="Boore J.L."/>
        </authorList>
    </citation>
    <scope>NUCLEOTIDE SEQUENCE [LARGE SCALE GENOMIC DNA]</scope>
    <source>
        <strain evidence="1 2">cv. Gransden 2004</strain>
    </source>
</reference>
<name>A0A7I3ZCS0_PHYPA</name>
<evidence type="ECO:0000313" key="1">
    <source>
        <dbReference type="EnsemblPlants" id="PAC:32941992.CDS.1"/>
    </source>
</evidence>
<reference evidence="1" key="3">
    <citation type="submission" date="2020-12" db="UniProtKB">
        <authorList>
            <consortium name="EnsemblPlants"/>
        </authorList>
    </citation>
    <scope>IDENTIFICATION</scope>
</reference>
<reference evidence="1 2" key="2">
    <citation type="journal article" date="2018" name="Plant J.">
        <title>The Physcomitrella patens chromosome-scale assembly reveals moss genome structure and evolution.</title>
        <authorList>
            <person name="Lang D."/>
            <person name="Ullrich K.K."/>
            <person name="Murat F."/>
            <person name="Fuchs J."/>
            <person name="Jenkins J."/>
            <person name="Haas F.B."/>
            <person name="Piednoel M."/>
            <person name="Gundlach H."/>
            <person name="Van Bel M."/>
            <person name="Meyberg R."/>
            <person name="Vives C."/>
            <person name="Morata J."/>
            <person name="Symeonidi A."/>
            <person name="Hiss M."/>
            <person name="Muchero W."/>
            <person name="Kamisugi Y."/>
            <person name="Saleh O."/>
            <person name="Blanc G."/>
            <person name="Decker E.L."/>
            <person name="van Gessel N."/>
            <person name="Grimwood J."/>
            <person name="Hayes R.D."/>
            <person name="Graham S.W."/>
            <person name="Gunter L.E."/>
            <person name="McDaniel S.F."/>
            <person name="Hoernstein S.N.W."/>
            <person name="Larsson A."/>
            <person name="Li F.W."/>
            <person name="Perroud P.F."/>
            <person name="Phillips J."/>
            <person name="Ranjan P."/>
            <person name="Rokshar D.S."/>
            <person name="Rothfels C.J."/>
            <person name="Schneider L."/>
            <person name="Shu S."/>
            <person name="Stevenson D.W."/>
            <person name="Thummler F."/>
            <person name="Tillich M."/>
            <person name="Villarreal Aguilar J.C."/>
            <person name="Widiez T."/>
            <person name="Wong G.K."/>
            <person name="Wymore A."/>
            <person name="Zhang Y."/>
            <person name="Zimmer A.D."/>
            <person name="Quatrano R.S."/>
            <person name="Mayer K.F.X."/>
            <person name="Goodstein D."/>
            <person name="Casacuberta J.M."/>
            <person name="Vandepoele K."/>
            <person name="Reski R."/>
            <person name="Cuming A.C."/>
            <person name="Tuskan G.A."/>
            <person name="Maumus F."/>
            <person name="Salse J."/>
            <person name="Schmutz J."/>
            <person name="Rensing S.A."/>
        </authorList>
    </citation>
    <scope>NUCLEOTIDE SEQUENCE [LARGE SCALE GENOMIC DNA]</scope>
    <source>
        <strain evidence="1 2">cv. Gransden 2004</strain>
    </source>
</reference>
<dbReference type="EnsemblPlants" id="Pp3c3_22400V3.2">
    <property type="protein sequence ID" value="PAC:32941992.CDS.1"/>
    <property type="gene ID" value="Pp3c3_22400"/>
</dbReference>
<keyword evidence="2" id="KW-1185">Reference proteome</keyword>
<dbReference type="EMBL" id="ABEU02000003">
    <property type="status" value="NOT_ANNOTATED_CDS"/>
    <property type="molecule type" value="Genomic_DNA"/>
</dbReference>